<dbReference type="InterPro" id="IPR051320">
    <property type="entry name" value="Viral_Replic_Matur_Polypro"/>
</dbReference>
<proteinExistence type="predicted"/>
<organism evidence="2 3">
    <name type="scientific">Zingiber officinale</name>
    <name type="common">Ginger</name>
    <name type="synonym">Amomum zingiber</name>
    <dbReference type="NCBI Taxonomy" id="94328"/>
    <lineage>
        <taxon>Eukaryota</taxon>
        <taxon>Viridiplantae</taxon>
        <taxon>Streptophyta</taxon>
        <taxon>Embryophyta</taxon>
        <taxon>Tracheophyta</taxon>
        <taxon>Spermatophyta</taxon>
        <taxon>Magnoliopsida</taxon>
        <taxon>Liliopsida</taxon>
        <taxon>Zingiberales</taxon>
        <taxon>Zingiberaceae</taxon>
        <taxon>Zingiber</taxon>
    </lineage>
</organism>
<dbReference type="FunFam" id="3.30.70.270:FF:000003">
    <property type="entry name" value="Transposon Ty3-G Gag-Pol polyprotein"/>
    <property type="match status" value="1"/>
</dbReference>
<dbReference type="InterPro" id="IPR043128">
    <property type="entry name" value="Rev_trsase/Diguanyl_cyclase"/>
</dbReference>
<dbReference type="PANTHER" id="PTHR33064:SF37">
    <property type="entry name" value="RIBONUCLEASE H"/>
    <property type="match status" value="1"/>
</dbReference>
<dbReference type="InterPro" id="IPR000477">
    <property type="entry name" value="RT_dom"/>
</dbReference>
<name>A0A8J5H229_ZINOF</name>
<evidence type="ECO:0000313" key="3">
    <source>
        <dbReference type="Proteomes" id="UP000734854"/>
    </source>
</evidence>
<reference evidence="2 3" key="1">
    <citation type="submission" date="2020-08" db="EMBL/GenBank/DDBJ databases">
        <title>Plant Genome Project.</title>
        <authorList>
            <person name="Zhang R.-G."/>
        </authorList>
    </citation>
    <scope>NUCLEOTIDE SEQUENCE [LARGE SCALE GENOMIC DNA]</scope>
    <source>
        <tissue evidence="2">Rhizome</tissue>
    </source>
</reference>
<protein>
    <recommendedName>
        <fullName evidence="1">Reverse transcriptase domain-containing protein</fullName>
    </recommendedName>
</protein>
<dbReference type="CDD" id="cd01647">
    <property type="entry name" value="RT_LTR"/>
    <property type="match status" value="1"/>
</dbReference>
<feature type="domain" description="Reverse transcriptase" evidence="1">
    <location>
        <begin position="5"/>
        <end position="102"/>
    </location>
</feature>
<dbReference type="PANTHER" id="PTHR33064">
    <property type="entry name" value="POL PROTEIN"/>
    <property type="match status" value="1"/>
</dbReference>
<dbReference type="Proteomes" id="UP000734854">
    <property type="component" value="Unassembled WGS sequence"/>
</dbReference>
<dbReference type="Gene3D" id="3.30.70.270">
    <property type="match status" value="2"/>
</dbReference>
<comment type="caution">
    <text evidence="2">The sequence shown here is derived from an EMBL/GenBank/DDBJ whole genome shotgun (WGS) entry which is preliminary data.</text>
</comment>
<gene>
    <name evidence="2" type="ORF">ZIOFF_029791</name>
</gene>
<dbReference type="Pfam" id="PF00078">
    <property type="entry name" value="RVT_1"/>
    <property type="match status" value="1"/>
</dbReference>
<dbReference type="InterPro" id="IPR043502">
    <property type="entry name" value="DNA/RNA_pol_sf"/>
</dbReference>
<accession>A0A8J5H229</accession>
<sequence>MDPDSIPWTAFWVPDGLFEWLVMPFGLKNAPAVFQRKMDNCFKGTEDFIAVYIDDILVYSETEEHREHLKILLKICKKKGLILSPTKMKIGSSNIEFLGATIGNSKIKLQSHIISKVANFSKEELQTTKGLRSWLGILNYTRSYIPNLGKILGPLYSKTSPNGEKRMNSQDWALVDKIKTMIKDLPNLAIPPTNCYVIIESDGCPWTLSNEDELIIQQWEEAIQQLQAKPSIKAASYLENLITFWLNTKKSPVAAAHGYALPMKKMPEDIILFCNYRAPSSTWWTHHHETTEREHTPNSGTSSTLRSLKFSRTCTGTRCVFCNELTRGLYRKEKEKDRDELSAHVGLIITHEYPYLFFFLIPLQALQHILQALQLRLDSLSFGRLPEAQSM</sequence>
<dbReference type="EMBL" id="JACMSC010000008">
    <property type="protein sequence ID" value="KAG6511714.1"/>
    <property type="molecule type" value="Genomic_DNA"/>
</dbReference>
<evidence type="ECO:0000313" key="2">
    <source>
        <dbReference type="EMBL" id="KAG6511714.1"/>
    </source>
</evidence>
<evidence type="ECO:0000259" key="1">
    <source>
        <dbReference type="Pfam" id="PF00078"/>
    </source>
</evidence>
<keyword evidence="3" id="KW-1185">Reference proteome</keyword>
<dbReference type="SUPFAM" id="SSF56672">
    <property type="entry name" value="DNA/RNA polymerases"/>
    <property type="match status" value="1"/>
</dbReference>
<dbReference type="AlphaFoldDB" id="A0A8J5H229"/>